<feature type="compositionally biased region" description="Polar residues" evidence="1">
    <location>
        <begin position="914"/>
        <end position="927"/>
    </location>
</feature>
<sequence length="1138" mass="122716">MKLGRLFLFREVQLMRNTASTLRRLAAGLALLVFAIVAVPAAFAQETTGAIQGTVTDPTGAVVADAVVTATSDKLIKPVTVRTDSHGFYRLSALPPGTYAIAVEGSGMKAKATNLTLNAGDLPNLNLKVAVGAETIIDVTDSIAMVDTTQSKVETTIDSQILSEIPKGRSFQSVIPFAPGARQEPLQSATGSVLNGNRTQGYQIDGASDGENVYMMEGVNVTGIVGGGVGYQVPFEFVQSVQVKSSSFEAEFGGAIGGVVNALQQNGSNNWHGSIFSYYRSSALNANDQCNWSTTCGLLKTGSASSTTRTDATAYYFIAKQDHYRIVEPGFTIGGPILKDKVRLYSSYVPQFYRLRRDVNFTGTNPGPRQFYQNQDIHYGFSRVDYTPFSKLTTFASWEYLYSRIVGNSLPNPDSLVAGQVNTTAGNDPTTYRADSGQVSPGAIYLFGANYTVNSKFLVSGRYSYLYNNTSDRGKPTGVRYYFDSGSVDNTGTVPTKGLDGSSVPSAYQQKTGYANIAANTQQQFNVLQRKSAAVDLSYVQTGWAGTHNFKGGWAWTSVANNLNSGYKTALVYQEFGIDYTPQTSATACDAVIAQNVATYGSSAAGHCRGNYGYFYVYDYSTGGKAAGNNSGFYIQDGWTVAHTGLTINAGVRLEKEYLPPYSAGASSVNFDLTQKVAPRIGAAYDVFHNGKLKVYGSYGKFFDVIKYSLPRGSFGGEYWHNCVYALDNPNYNAFVPGNNADGHACPTSGSAIGVASGYRFIENLDLRKNVINPTDPGVDPNMKPMAQHEFVVGSEWAITPNTTFTARYARKRLERTVEDIGVTDNLGFYIGNPGTTFGDLLHRALPGSGITSPICPSCPAQPGAIRNYDGIDLRLTKTTGKYFFSAFYSFSKLRGNYPGLTSTFNTDGGGGRQSPNNNRSFDQPQMQFDAHGNVMNGPLPTDRPNTFGGYGSYGQKWLLGETRLGLQQVIYQGSPVSTSWPVISTSAVQQVEGLGNWVPITRGSGGTITAGAVQTGRRTPAYLQTDANLTHYVHVSQDHENRKFGIEMNVYNLFGQHAVTAYNQVPLTAATYPSVSTSTNPTGINFNSLLTGWDYVGVSNNGSGPSNQGNKIVSSSYGLPNLFQSARQIRIKVAYTF</sequence>
<reference evidence="4 5" key="1">
    <citation type="submission" date="2019-08" db="EMBL/GenBank/DDBJ databases">
        <title>Complete genome sequence of Terriglobus albidus strain ORNL.</title>
        <authorList>
            <person name="Podar M."/>
        </authorList>
    </citation>
    <scope>NUCLEOTIDE SEQUENCE [LARGE SCALE GENOMIC DNA]</scope>
    <source>
        <strain evidence="4 5">ORNL</strain>
    </source>
</reference>
<dbReference type="GO" id="GO:0030246">
    <property type="term" value="F:carbohydrate binding"/>
    <property type="evidence" value="ECO:0007669"/>
    <property type="project" value="InterPro"/>
</dbReference>
<keyword evidence="2" id="KW-0732">Signal</keyword>
<dbReference type="KEGG" id="talb:FTW19_20280"/>
<name>A0A5B9EDL8_9BACT</name>
<organism evidence="4 5">
    <name type="scientific">Terriglobus albidus</name>
    <dbReference type="NCBI Taxonomy" id="1592106"/>
    <lineage>
        <taxon>Bacteria</taxon>
        <taxon>Pseudomonadati</taxon>
        <taxon>Acidobacteriota</taxon>
        <taxon>Terriglobia</taxon>
        <taxon>Terriglobales</taxon>
        <taxon>Acidobacteriaceae</taxon>
        <taxon>Terriglobus</taxon>
    </lineage>
</organism>
<dbReference type="Pfam" id="PF13620">
    <property type="entry name" value="CarboxypepD_reg"/>
    <property type="match status" value="1"/>
</dbReference>
<dbReference type="Gene3D" id="2.60.40.1120">
    <property type="entry name" value="Carboxypeptidase-like, regulatory domain"/>
    <property type="match status" value="1"/>
</dbReference>
<accession>A0A5B9EDL8</accession>
<evidence type="ECO:0000313" key="5">
    <source>
        <dbReference type="Proteomes" id="UP000321820"/>
    </source>
</evidence>
<proteinExistence type="predicted"/>
<feature type="chain" id="PRO_5022834494" evidence="2">
    <location>
        <begin position="45"/>
        <end position="1138"/>
    </location>
</feature>
<dbReference type="Pfam" id="PF25183">
    <property type="entry name" value="OMP_b-brl_4"/>
    <property type="match status" value="1"/>
</dbReference>
<gene>
    <name evidence="4" type="ORF">FTW19_20280</name>
</gene>
<dbReference type="InterPro" id="IPR013784">
    <property type="entry name" value="Carb-bd-like_fold"/>
</dbReference>
<keyword evidence="4" id="KW-0675">Receptor</keyword>
<dbReference type="SUPFAM" id="SSF56935">
    <property type="entry name" value="Porins"/>
    <property type="match status" value="1"/>
</dbReference>
<evidence type="ECO:0000256" key="1">
    <source>
        <dbReference type="SAM" id="MobiDB-lite"/>
    </source>
</evidence>
<dbReference type="AlphaFoldDB" id="A0A5B9EDL8"/>
<evidence type="ECO:0000259" key="3">
    <source>
        <dbReference type="Pfam" id="PF25183"/>
    </source>
</evidence>
<evidence type="ECO:0000256" key="2">
    <source>
        <dbReference type="SAM" id="SignalP"/>
    </source>
</evidence>
<dbReference type="SUPFAM" id="SSF49452">
    <property type="entry name" value="Starch-binding domain-like"/>
    <property type="match status" value="1"/>
</dbReference>
<evidence type="ECO:0000313" key="4">
    <source>
        <dbReference type="EMBL" id="QEE30112.1"/>
    </source>
</evidence>
<protein>
    <submittedName>
        <fullName evidence="4">TonB-dependent receptor</fullName>
    </submittedName>
</protein>
<feature type="signal peptide" evidence="2">
    <location>
        <begin position="1"/>
        <end position="44"/>
    </location>
</feature>
<dbReference type="OrthoDB" id="97893at2"/>
<dbReference type="EMBL" id="CP042806">
    <property type="protein sequence ID" value="QEE30112.1"/>
    <property type="molecule type" value="Genomic_DNA"/>
</dbReference>
<keyword evidence="5" id="KW-1185">Reference proteome</keyword>
<feature type="domain" description="TonB-dependent transporter Oar-like beta-barrel" evidence="3">
    <location>
        <begin position="373"/>
        <end position="933"/>
    </location>
</feature>
<dbReference type="RefSeq" id="WP_147649382.1">
    <property type="nucleotide sequence ID" value="NZ_CP042806.1"/>
</dbReference>
<dbReference type="InterPro" id="IPR057601">
    <property type="entry name" value="Oar-like_b-barrel"/>
</dbReference>
<dbReference type="Proteomes" id="UP000321820">
    <property type="component" value="Chromosome"/>
</dbReference>
<feature type="region of interest" description="Disordered" evidence="1">
    <location>
        <begin position="904"/>
        <end position="942"/>
    </location>
</feature>